<dbReference type="PANTHER" id="PTHR33653:SF1">
    <property type="entry name" value="RIBONUCLEASE VAPC2"/>
    <property type="match status" value="1"/>
</dbReference>
<evidence type="ECO:0000313" key="9">
    <source>
        <dbReference type="EMBL" id="NLW36043.1"/>
    </source>
</evidence>
<evidence type="ECO:0000313" key="10">
    <source>
        <dbReference type="Proteomes" id="UP000777265"/>
    </source>
</evidence>
<evidence type="ECO:0000256" key="5">
    <source>
        <dbReference type="ARBA" id="ARBA00022801"/>
    </source>
</evidence>
<dbReference type="GO" id="GO:0016787">
    <property type="term" value="F:hydrolase activity"/>
    <property type="evidence" value="ECO:0007669"/>
    <property type="project" value="UniProtKB-KW"/>
</dbReference>
<evidence type="ECO:0000256" key="7">
    <source>
        <dbReference type="ARBA" id="ARBA00038093"/>
    </source>
</evidence>
<dbReference type="Pfam" id="PF01850">
    <property type="entry name" value="PIN"/>
    <property type="match status" value="1"/>
</dbReference>
<keyword evidence="2" id="KW-1277">Toxin-antitoxin system</keyword>
<sequence>MQYMLDTNMCIHIIKYRPSVVCDRLSSLSIEDVSISSIVAAELWYGIALSEKKKQNEGALKDFFNYVRIFDWPSGAGPFYGRIRADLKKKGTPIGAMDLLISAHALFLDSILVTDNTREFTRVRGLKIENWLER</sequence>
<dbReference type="SUPFAM" id="SSF88723">
    <property type="entry name" value="PIN domain-like"/>
    <property type="match status" value="1"/>
</dbReference>
<keyword evidence="3" id="KW-0540">Nuclease</keyword>
<dbReference type="GO" id="GO:0046872">
    <property type="term" value="F:metal ion binding"/>
    <property type="evidence" value="ECO:0007669"/>
    <property type="project" value="UniProtKB-KW"/>
</dbReference>
<comment type="cofactor">
    <cofactor evidence="1">
        <name>Mg(2+)</name>
        <dbReference type="ChEBI" id="CHEBI:18420"/>
    </cofactor>
</comment>
<dbReference type="AlphaFoldDB" id="A0A971M4V1"/>
<keyword evidence="4" id="KW-0479">Metal-binding</keyword>
<evidence type="ECO:0000256" key="6">
    <source>
        <dbReference type="ARBA" id="ARBA00022842"/>
    </source>
</evidence>
<dbReference type="Gene3D" id="3.40.50.1010">
    <property type="entry name" value="5'-nuclease"/>
    <property type="match status" value="1"/>
</dbReference>
<gene>
    <name evidence="9" type="ORF">GXY80_11275</name>
</gene>
<dbReference type="Proteomes" id="UP000777265">
    <property type="component" value="Unassembled WGS sequence"/>
</dbReference>
<dbReference type="InterPro" id="IPR029060">
    <property type="entry name" value="PIN-like_dom_sf"/>
</dbReference>
<feature type="domain" description="PIN" evidence="8">
    <location>
        <begin position="3"/>
        <end position="125"/>
    </location>
</feature>
<name>A0A971M4V1_9BACT</name>
<reference evidence="9" key="2">
    <citation type="submission" date="2020-01" db="EMBL/GenBank/DDBJ databases">
        <authorList>
            <person name="Campanaro S."/>
        </authorList>
    </citation>
    <scope>NUCLEOTIDE SEQUENCE</scope>
    <source>
        <strain evidence="9">AS06rmzACSIP_7</strain>
    </source>
</reference>
<reference evidence="9" key="1">
    <citation type="journal article" date="2020" name="Biotechnol. Biofuels">
        <title>New insights from the biogas microbiome by comprehensive genome-resolved metagenomics of nearly 1600 species originating from multiple anaerobic digesters.</title>
        <authorList>
            <person name="Campanaro S."/>
            <person name="Treu L."/>
            <person name="Rodriguez-R L.M."/>
            <person name="Kovalovszki A."/>
            <person name="Ziels R.M."/>
            <person name="Maus I."/>
            <person name="Zhu X."/>
            <person name="Kougias P.G."/>
            <person name="Basile A."/>
            <person name="Luo G."/>
            <person name="Schluter A."/>
            <person name="Konstantinidis K.T."/>
            <person name="Angelidaki I."/>
        </authorList>
    </citation>
    <scope>NUCLEOTIDE SEQUENCE</scope>
    <source>
        <strain evidence="9">AS06rmzACSIP_7</strain>
    </source>
</reference>
<keyword evidence="6" id="KW-0460">Magnesium</keyword>
<dbReference type="PANTHER" id="PTHR33653">
    <property type="entry name" value="RIBONUCLEASE VAPC2"/>
    <property type="match status" value="1"/>
</dbReference>
<dbReference type="EMBL" id="JAAYEE010000206">
    <property type="protein sequence ID" value="NLW36043.1"/>
    <property type="molecule type" value="Genomic_DNA"/>
</dbReference>
<dbReference type="GO" id="GO:0004518">
    <property type="term" value="F:nuclease activity"/>
    <property type="evidence" value="ECO:0007669"/>
    <property type="project" value="UniProtKB-KW"/>
</dbReference>
<proteinExistence type="inferred from homology"/>
<evidence type="ECO:0000256" key="1">
    <source>
        <dbReference type="ARBA" id="ARBA00001946"/>
    </source>
</evidence>
<dbReference type="CDD" id="cd09881">
    <property type="entry name" value="PIN_VapC4-5_FitB-like"/>
    <property type="match status" value="1"/>
</dbReference>
<comment type="caution">
    <text evidence="9">The sequence shown here is derived from an EMBL/GenBank/DDBJ whole genome shotgun (WGS) entry which is preliminary data.</text>
</comment>
<organism evidence="9 10">
    <name type="scientific">Syntrophorhabdus aromaticivorans</name>
    <dbReference type="NCBI Taxonomy" id="328301"/>
    <lineage>
        <taxon>Bacteria</taxon>
        <taxon>Pseudomonadati</taxon>
        <taxon>Thermodesulfobacteriota</taxon>
        <taxon>Syntrophorhabdia</taxon>
        <taxon>Syntrophorhabdales</taxon>
        <taxon>Syntrophorhabdaceae</taxon>
        <taxon>Syntrophorhabdus</taxon>
    </lineage>
</organism>
<evidence type="ECO:0000259" key="8">
    <source>
        <dbReference type="Pfam" id="PF01850"/>
    </source>
</evidence>
<evidence type="ECO:0000256" key="2">
    <source>
        <dbReference type="ARBA" id="ARBA00022649"/>
    </source>
</evidence>
<dbReference type="InterPro" id="IPR050556">
    <property type="entry name" value="Type_II_TA_system_RNase"/>
</dbReference>
<evidence type="ECO:0000256" key="4">
    <source>
        <dbReference type="ARBA" id="ARBA00022723"/>
    </source>
</evidence>
<protein>
    <submittedName>
        <fullName evidence="9">Type II toxin-antitoxin system VapC family toxin</fullName>
    </submittedName>
</protein>
<accession>A0A971M4V1</accession>
<keyword evidence="5" id="KW-0378">Hydrolase</keyword>
<evidence type="ECO:0000256" key="3">
    <source>
        <dbReference type="ARBA" id="ARBA00022722"/>
    </source>
</evidence>
<dbReference type="InterPro" id="IPR002716">
    <property type="entry name" value="PIN_dom"/>
</dbReference>
<comment type="similarity">
    <text evidence="7">Belongs to the PINc/VapC protein family.</text>
</comment>